<dbReference type="EMBL" id="JAFIRN010000008">
    <property type="protein sequence ID" value="KAG5843899.1"/>
    <property type="molecule type" value="Genomic_DNA"/>
</dbReference>
<keyword evidence="2" id="KW-1185">Reference proteome</keyword>
<name>A0A9D3RUE1_ANGAN</name>
<dbReference type="SUPFAM" id="SSF57850">
    <property type="entry name" value="RING/U-box"/>
    <property type="match status" value="1"/>
</dbReference>
<protein>
    <submittedName>
        <fullName evidence="1">Uncharacterized protein</fullName>
    </submittedName>
</protein>
<dbReference type="AlphaFoldDB" id="A0A9D3RUE1"/>
<proteinExistence type="predicted"/>
<comment type="caution">
    <text evidence="1">The sequence shown here is derived from an EMBL/GenBank/DDBJ whole genome shotgun (WGS) entry which is preliminary data.</text>
</comment>
<evidence type="ECO:0000313" key="1">
    <source>
        <dbReference type="EMBL" id="KAG5843899.1"/>
    </source>
</evidence>
<evidence type="ECO:0000313" key="2">
    <source>
        <dbReference type="Proteomes" id="UP001044222"/>
    </source>
</evidence>
<organism evidence="1 2">
    <name type="scientific">Anguilla anguilla</name>
    <name type="common">European freshwater eel</name>
    <name type="synonym">Muraena anguilla</name>
    <dbReference type="NCBI Taxonomy" id="7936"/>
    <lineage>
        <taxon>Eukaryota</taxon>
        <taxon>Metazoa</taxon>
        <taxon>Chordata</taxon>
        <taxon>Craniata</taxon>
        <taxon>Vertebrata</taxon>
        <taxon>Euteleostomi</taxon>
        <taxon>Actinopterygii</taxon>
        <taxon>Neopterygii</taxon>
        <taxon>Teleostei</taxon>
        <taxon>Anguilliformes</taxon>
        <taxon>Anguillidae</taxon>
        <taxon>Anguilla</taxon>
    </lineage>
</organism>
<sequence>MSTSAVLTQCPRCKQEQAKIVGDQRAVCSLCSKALRRVYQFCWACRREWQGENCSNTCDLPGCALRAALLSDVVITDPVLPLFGLSEGLLTQMADKTYRSFT</sequence>
<dbReference type="Proteomes" id="UP001044222">
    <property type="component" value="Chromosome 8"/>
</dbReference>
<accession>A0A9D3RUE1</accession>
<reference evidence="1" key="1">
    <citation type="submission" date="2021-01" db="EMBL/GenBank/DDBJ databases">
        <title>A chromosome-scale assembly of European eel, Anguilla anguilla.</title>
        <authorList>
            <person name="Henkel C."/>
            <person name="Jong-Raadsen S.A."/>
            <person name="Dufour S."/>
            <person name="Weltzien F.-A."/>
            <person name="Palstra A.P."/>
            <person name="Pelster B."/>
            <person name="Spaink H.P."/>
            <person name="Van Den Thillart G.E."/>
            <person name="Jansen H."/>
            <person name="Zahm M."/>
            <person name="Klopp C."/>
            <person name="Cedric C."/>
            <person name="Louis A."/>
            <person name="Berthelot C."/>
            <person name="Parey E."/>
            <person name="Roest Crollius H."/>
            <person name="Montfort J."/>
            <person name="Robinson-Rechavi M."/>
            <person name="Bucao C."/>
            <person name="Bouchez O."/>
            <person name="Gislard M."/>
            <person name="Lluch J."/>
            <person name="Milhes M."/>
            <person name="Lampietro C."/>
            <person name="Lopez Roques C."/>
            <person name="Donnadieu C."/>
            <person name="Braasch I."/>
            <person name="Desvignes T."/>
            <person name="Postlethwait J."/>
            <person name="Bobe J."/>
            <person name="Guiguen Y."/>
            <person name="Dirks R."/>
        </authorList>
    </citation>
    <scope>NUCLEOTIDE SEQUENCE</scope>
    <source>
        <strain evidence="1">Tag_6206</strain>
        <tissue evidence="1">Liver</tissue>
    </source>
</reference>
<gene>
    <name evidence="1" type="ORF">ANANG_G00155790</name>
</gene>